<reference evidence="1 2" key="1">
    <citation type="submission" date="2009-01" db="EMBL/GenBank/DDBJ databases">
        <authorList>
            <person name="Fulton L."/>
            <person name="Clifton S."/>
            <person name="Chinwalla A.T."/>
            <person name="Mitreva M."/>
            <person name="Sodergren E."/>
            <person name="Weinstock G."/>
            <person name="Clifton S."/>
            <person name="Dooling D.J."/>
            <person name="Fulton B."/>
            <person name="Minx P."/>
            <person name="Pepin K.H."/>
            <person name="Johnson M."/>
            <person name="Bhonagiri V."/>
            <person name="Nash W.E."/>
            <person name="Mardis E.R."/>
            <person name="Wilson R.K."/>
        </authorList>
    </citation>
    <scope>NUCLEOTIDE SEQUENCE [LARGE SCALE GENOMIC DNA]</scope>
    <source>
        <strain evidence="1 2">ATCC 23834</strain>
    </source>
</reference>
<sequence>MGILSFANLLQQGFSPFPTKQHGSEKLFINYNFKLIKVISSIYSV</sequence>
<evidence type="ECO:0000313" key="1">
    <source>
        <dbReference type="EMBL" id="EEG25009.1"/>
    </source>
</evidence>
<dbReference type="Proteomes" id="UP000005837">
    <property type="component" value="Unassembled WGS sequence"/>
</dbReference>
<organism evidence="1 2">
    <name type="scientific">Eikenella corrodens ATCC 23834</name>
    <dbReference type="NCBI Taxonomy" id="546274"/>
    <lineage>
        <taxon>Bacteria</taxon>
        <taxon>Pseudomonadati</taxon>
        <taxon>Pseudomonadota</taxon>
        <taxon>Betaproteobacteria</taxon>
        <taxon>Neisseriales</taxon>
        <taxon>Neisseriaceae</taxon>
        <taxon>Eikenella</taxon>
    </lineage>
</organism>
<protein>
    <submittedName>
        <fullName evidence="1">Uncharacterized protein</fullName>
    </submittedName>
</protein>
<comment type="caution">
    <text evidence="1">The sequence shown here is derived from an EMBL/GenBank/DDBJ whole genome shotgun (WGS) entry which is preliminary data.</text>
</comment>
<accession>C0DSI8</accession>
<evidence type="ECO:0000313" key="2">
    <source>
        <dbReference type="Proteomes" id="UP000005837"/>
    </source>
</evidence>
<proteinExistence type="predicted"/>
<dbReference type="AlphaFoldDB" id="C0DSI8"/>
<name>C0DSI8_EIKCO</name>
<gene>
    <name evidence="1" type="ORF">EIKCOROL_00309</name>
</gene>
<dbReference type="HOGENOM" id="CLU_3199215_0_0_4"/>
<dbReference type="EMBL" id="ACEA01000005">
    <property type="protein sequence ID" value="EEG25009.1"/>
    <property type="molecule type" value="Genomic_DNA"/>
</dbReference>